<evidence type="ECO:0000256" key="9">
    <source>
        <dbReference type="ARBA" id="ARBA00023125"/>
    </source>
</evidence>
<dbReference type="GO" id="GO:0003887">
    <property type="term" value="F:DNA-directed DNA polymerase activity"/>
    <property type="evidence" value="ECO:0007669"/>
    <property type="project" value="UniProtKB-UniRule"/>
</dbReference>
<reference evidence="14 15" key="1">
    <citation type="submission" date="2019-06" db="EMBL/GenBank/DDBJ databases">
        <title>Sequencing the genomes of 1000 actinobacteria strains.</title>
        <authorList>
            <person name="Klenk H.-P."/>
        </authorList>
    </citation>
    <scope>NUCLEOTIDE SEQUENCE [LARGE SCALE GENOMIC DNA]</scope>
    <source>
        <strain evidence="14 15">DSM 4813</strain>
    </source>
</reference>
<dbReference type="GO" id="GO:0005737">
    <property type="term" value="C:cytoplasm"/>
    <property type="evidence" value="ECO:0007669"/>
    <property type="project" value="UniProtKB-SubCell"/>
</dbReference>
<dbReference type="FunFam" id="3.10.150.10:FF:000001">
    <property type="entry name" value="Beta sliding clamp"/>
    <property type="match status" value="1"/>
</dbReference>
<dbReference type="GO" id="GO:0009360">
    <property type="term" value="C:DNA polymerase III complex"/>
    <property type="evidence" value="ECO:0007669"/>
    <property type="project" value="InterPro"/>
</dbReference>
<name>A0A542ZPL5_RARFA</name>
<keyword evidence="5 10" id="KW-0808">Transferase</keyword>
<dbReference type="SUPFAM" id="SSF55979">
    <property type="entry name" value="DNA clamp"/>
    <property type="match status" value="3"/>
</dbReference>
<evidence type="ECO:0000256" key="3">
    <source>
        <dbReference type="ARBA" id="ARBA00021035"/>
    </source>
</evidence>
<comment type="subunit">
    <text evidence="10">Forms a ring-shaped head-to-tail homodimer around DNA.</text>
</comment>
<evidence type="ECO:0000256" key="8">
    <source>
        <dbReference type="ARBA" id="ARBA00022932"/>
    </source>
</evidence>
<evidence type="ECO:0000256" key="4">
    <source>
        <dbReference type="ARBA" id="ARBA00022490"/>
    </source>
</evidence>
<dbReference type="Pfam" id="PF00712">
    <property type="entry name" value="DNA_pol3_beta"/>
    <property type="match status" value="1"/>
</dbReference>
<dbReference type="PANTHER" id="PTHR30478:SF0">
    <property type="entry name" value="BETA SLIDING CLAMP"/>
    <property type="match status" value="1"/>
</dbReference>
<evidence type="ECO:0000313" key="14">
    <source>
        <dbReference type="EMBL" id="TQL62206.1"/>
    </source>
</evidence>
<evidence type="ECO:0000256" key="1">
    <source>
        <dbReference type="ARBA" id="ARBA00004496"/>
    </source>
</evidence>
<dbReference type="Proteomes" id="UP000315389">
    <property type="component" value="Unassembled WGS sequence"/>
</dbReference>
<gene>
    <name evidence="14" type="ORF">FB461_1847</name>
</gene>
<dbReference type="OrthoDB" id="468978at2"/>
<comment type="similarity">
    <text evidence="2 10">Belongs to the beta sliding clamp family.</text>
</comment>
<evidence type="ECO:0000256" key="7">
    <source>
        <dbReference type="ARBA" id="ARBA00022705"/>
    </source>
</evidence>
<dbReference type="InterPro" id="IPR046938">
    <property type="entry name" value="DNA_clamp_sf"/>
</dbReference>
<comment type="function">
    <text evidence="10">Confers DNA tethering and processivity to DNA polymerases and other proteins. Acts as a clamp, forming a ring around DNA (a reaction catalyzed by the clamp-loading complex) which diffuses in an ATP-independent manner freely and bidirectionally along dsDNA. Initially characterized for its ability to contact the catalytic subunit of DNA polymerase III (Pol III), a complex, multichain enzyme responsible for most of the replicative synthesis in bacteria; Pol III exhibits 3'-5' exonuclease proofreading activity. The beta chain is required for initiation of replication as well as for processivity of DNA replication.</text>
</comment>
<dbReference type="NCBIfam" id="TIGR00663">
    <property type="entry name" value="dnan"/>
    <property type="match status" value="1"/>
</dbReference>
<dbReference type="GO" id="GO:0042802">
    <property type="term" value="F:identical protein binding"/>
    <property type="evidence" value="ECO:0007669"/>
    <property type="project" value="UniProtKB-ARBA"/>
</dbReference>
<dbReference type="GO" id="GO:0003677">
    <property type="term" value="F:DNA binding"/>
    <property type="evidence" value="ECO:0007669"/>
    <property type="project" value="UniProtKB-UniRule"/>
</dbReference>
<evidence type="ECO:0000313" key="15">
    <source>
        <dbReference type="Proteomes" id="UP000315389"/>
    </source>
</evidence>
<accession>A0A542ZPL5</accession>
<dbReference type="InterPro" id="IPR022635">
    <property type="entry name" value="DNA_polIII_beta_C"/>
</dbReference>
<organism evidence="14 15">
    <name type="scientific">Rarobacter faecitabidus</name>
    <dbReference type="NCBI Taxonomy" id="13243"/>
    <lineage>
        <taxon>Bacteria</taxon>
        <taxon>Bacillati</taxon>
        <taxon>Actinomycetota</taxon>
        <taxon>Actinomycetes</taxon>
        <taxon>Micrococcales</taxon>
        <taxon>Rarobacteraceae</taxon>
        <taxon>Rarobacter</taxon>
    </lineage>
</organism>
<dbReference type="InterPro" id="IPR022634">
    <property type="entry name" value="DNA_polIII_beta_N"/>
</dbReference>
<evidence type="ECO:0000259" key="13">
    <source>
        <dbReference type="Pfam" id="PF02768"/>
    </source>
</evidence>
<keyword evidence="7 10" id="KW-0235">DNA replication</keyword>
<evidence type="ECO:0000256" key="6">
    <source>
        <dbReference type="ARBA" id="ARBA00022695"/>
    </source>
</evidence>
<dbReference type="Pfam" id="PF02767">
    <property type="entry name" value="DNA_pol3_beta_2"/>
    <property type="match status" value="1"/>
</dbReference>
<dbReference type="SMART" id="SM00480">
    <property type="entry name" value="POL3Bc"/>
    <property type="match status" value="1"/>
</dbReference>
<dbReference type="EMBL" id="VFOS01000002">
    <property type="protein sequence ID" value="TQL62206.1"/>
    <property type="molecule type" value="Genomic_DNA"/>
</dbReference>
<evidence type="ECO:0000256" key="10">
    <source>
        <dbReference type="PIRNR" id="PIRNR000804"/>
    </source>
</evidence>
<comment type="subcellular location">
    <subcellularLocation>
        <location evidence="1 10">Cytoplasm</location>
    </subcellularLocation>
</comment>
<evidence type="ECO:0000256" key="2">
    <source>
        <dbReference type="ARBA" id="ARBA00010752"/>
    </source>
</evidence>
<dbReference type="PIRSF" id="PIRSF000804">
    <property type="entry name" value="DNA_pol_III_b"/>
    <property type="match status" value="1"/>
</dbReference>
<dbReference type="GO" id="GO:0006271">
    <property type="term" value="P:DNA strand elongation involved in DNA replication"/>
    <property type="evidence" value="ECO:0007669"/>
    <property type="project" value="TreeGrafter"/>
</dbReference>
<dbReference type="RefSeq" id="WP_142121305.1">
    <property type="nucleotide sequence ID" value="NZ_BAAASV010000002.1"/>
</dbReference>
<dbReference type="AlphaFoldDB" id="A0A542ZPL5"/>
<dbReference type="Gene3D" id="3.10.150.10">
    <property type="entry name" value="DNA Polymerase III, subunit A, domain 2"/>
    <property type="match status" value="3"/>
</dbReference>
<dbReference type="CDD" id="cd00140">
    <property type="entry name" value="beta_clamp"/>
    <property type="match status" value="1"/>
</dbReference>
<dbReference type="InterPro" id="IPR001001">
    <property type="entry name" value="DNA_polIII_beta"/>
</dbReference>
<feature type="domain" description="DNA polymerase III beta sliding clamp N-terminal" evidence="11">
    <location>
        <begin position="1"/>
        <end position="119"/>
    </location>
</feature>
<dbReference type="Pfam" id="PF02768">
    <property type="entry name" value="DNA_pol3_beta_3"/>
    <property type="match status" value="1"/>
</dbReference>
<dbReference type="PANTHER" id="PTHR30478">
    <property type="entry name" value="DNA POLYMERASE III SUBUNIT BETA"/>
    <property type="match status" value="1"/>
</dbReference>
<keyword evidence="9" id="KW-0238">DNA-binding</keyword>
<protein>
    <recommendedName>
        <fullName evidence="3 10">Beta sliding clamp</fullName>
    </recommendedName>
</protein>
<dbReference type="GO" id="GO:0008408">
    <property type="term" value="F:3'-5' exonuclease activity"/>
    <property type="evidence" value="ECO:0007669"/>
    <property type="project" value="InterPro"/>
</dbReference>
<feature type="domain" description="DNA polymerase III beta sliding clamp C-terminal" evidence="13">
    <location>
        <begin position="248"/>
        <end position="350"/>
    </location>
</feature>
<feature type="domain" description="DNA polymerase III beta sliding clamp central" evidence="12">
    <location>
        <begin position="128"/>
        <end position="245"/>
    </location>
</feature>
<dbReference type="InterPro" id="IPR022637">
    <property type="entry name" value="DNA_polIII_beta_cen"/>
</dbReference>
<evidence type="ECO:0000259" key="11">
    <source>
        <dbReference type="Pfam" id="PF00712"/>
    </source>
</evidence>
<sequence>MKFRVDRDVLADAVTWTARTLPQRPPAPVLSGVLIRSEDESTISLATFDYEVSARASVAAEASEQGTILVSGKLLAEISRSLPNKPVEITTEGTKATVVCGSSRFTLLTMPVDEYPSLPELPELIGSIDSEEFTHAVQQVSIAASKDDTLPLLTTVRIEVSGDKITLLATDRYRLALREVSWQPAKPDLETSALVRARTLSESAKSFSSSGRVEIGLQTGAGVNRIGFLAGGRVTTSQLEDGDYPHVRRLFPESTPIQAVVETAPLIEAAKRVALVAERNSPIRLSFSEGQVVLDAGQGDDAQASEAIEATLSGEDISVAFNPHYLLDGLSVLGTPYVRLGFTHPNKPVEFIGQRTETGETLDEYRYLLVPIRFTS</sequence>
<keyword evidence="6 10" id="KW-0548">Nucleotidyltransferase</keyword>
<evidence type="ECO:0000259" key="12">
    <source>
        <dbReference type="Pfam" id="PF02767"/>
    </source>
</evidence>
<evidence type="ECO:0000256" key="5">
    <source>
        <dbReference type="ARBA" id="ARBA00022679"/>
    </source>
</evidence>
<keyword evidence="8 10" id="KW-0239">DNA-directed DNA polymerase</keyword>
<proteinExistence type="inferred from homology"/>
<comment type="caution">
    <text evidence="14">The sequence shown here is derived from an EMBL/GenBank/DDBJ whole genome shotgun (WGS) entry which is preliminary data.</text>
</comment>
<keyword evidence="4 10" id="KW-0963">Cytoplasm</keyword>
<keyword evidence="15" id="KW-1185">Reference proteome</keyword>